<keyword evidence="5 17" id="KW-0813">Transport</keyword>
<dbReference type="InterPro" id="IPR001516">
    <property type="entry name" value="Proton_antipo_N"/>
</dbReference>
<feature type="transmembrane region" description="Helical" evidence="17">
    <location>
        <begin position="44"/>
        <end position="66"/>
    </location>
</feature>
<keyword evidence="7 17" id="KW-0812">Transmembrane</keyword>
<dbReference type="AlphaFoldDB" id="A0A0S2A3B9"/>
<feature type="transmembrane region" description="Helical" evidence="17">
    <location>
        <begin position="553"/>
        <end position="570"/>
    </location>
</feature>
<evidence type="ECO:0000256" key="10">
    <source>
        <dbReference type="ARBA" id="ARBA00022982"/>
    </source>
</evidence>
<sequence length="571" mass="64918">MMLNNIYFLIFLSFSLSLFFGGLSLSGSEVSTLSEYSLVDFNSVSIIFGVIIDWMSLLFMSFVLFISAAVIKYSEEYMGEDFHKGRFIYLVVMFVVSMMFMILSPNLVSILLGWDGLGLVSYALVIFYQNVKSFNAGLLTALTNRVGDVAILICIAFIFNFGTWNFWSLLELLKKDVFFQVCTLMIIIAAMTKSAQMPFSAWLPAAMAAPTPVSALVHSSTLVTAGVYLLIRFSDSIPFHYMDLLMYISLLTMFMSGYAANFEFDLKKIIALSTLSQLGMMIFILVAGSLELAFFHLLIHALFKALLFMCAGMIIHNFSDCQDIRYMGSLINAMPLTCVYFNICNLALCGIPFLSGFYSKDLIVEMYSYDTWNLFYYFIFFFSIGLTVSYSFRLTYYTMSGGFNGFPMNSLSEVSKGMLISMGLLIFLVIFMGSALAWMIFPTPCFIALPFFFKIFTLLMILSGIWIGYGIAQFSLNFDSKTNLFQGAVIFLVSMWNLPTLSSLLTSKWFLKLSKLYNKLVDQGWFEFYGSQKFFNSLTYVTKFIQLLSKNHIKIFILLTFIWITYAVIFM</sequence>
<evidence type="ECO:0000259" key="19">
    <source>
        <dbReference type="Pfam" id="PF00662"/>
    </source>
</evidence>
<comment type="similarity">
    <text evidence="17">Belongs to the complex I subunit 5 family.</text>
</comment>
<evidence type="ECO:0000256" key="4">
    <source>
        <dbReference type="ARBA" id="ARBA00021096"/>
    </source>
</evidence>
<evidence type="ECO:0000256" key="12">
    <source>
        <dbReference type="ARBA" id="ARBA00023027"/>
    </source>
</evidence>
<evidence type="ECO:0000259" key="20">
    <source>
        <dbReference type="Pfam" id="PF06455"/>
    </source>
</evidence>
<feature type="transmembrane region" description="Helical" evidence="17">
    <location>
        <begin position="87"/>
        <end position="104"/>
    </location>
</feature>
<evidence type="ECO:0000256" key="3">
    <source>
        <dbReference type="ARBA" id="ARBA00012944"/>
    </source>
</evidence>
<evidence type="ECO:0000256" key="8">
    <source>
        <dbReference type="ARBA" id="ARBA00022792"/>
    </source>
</evidence>
<keyword evidence="12 17" id="KW-0520">NAD</keyword>
<evidence type="ECO:0000256" key="9">
    <source>
        <dbReference type="ARBA" id="ARBA00022967"/>
    </source>
</evidence>
<keyword evidence="6" id="KW-0679">Respiratory chain</keyword>
<comment type="subcellular location">
    <subcellularLocation>
        <location evidence="2">Mitochondrion inner membrane</location>
        <topology evidence="2">Multi-pass membrane protein</topology>
    </subcellularLocation>
</comment>
<feature type="transmembrane region" description="Helical" evidence="17">
    <location>
        <begin position="294"/>
        <end position="318"/>
    </location>
</feature>
<dbReference type="GO" id="GO:0005743">
    <property type="term" value="C:mitochondrial inner membrane"/>
    <property type="evidence" value="ECO:0007669"/>
    <property type="project" value="UniProtKB-SubCell"/>
</dbReference>
<evidence type="ECO:0000256" key="14">
    <source>
        <dbReference type="ARBA" id="ARBA00023128"/>
    </source>
</evidence>
<feature type="transmembrane region" description="Helical" evidence="17">
    <location>
        <begin position="447"/>
        <end position="472"/>
    </location>
</feature>
<dbReference type="PANTHER" id="PTHR42829:SF2">
    <property type="entry name" value="NADH-UBIQUINONE OXIDOREDUCTASE CHAIN 5"/>
    <property type="match status" value="1"/>
</dbReference>
<geneLocation type="mitochondrion" evidence="21"/>
<accession>A0A0S2A3B9</accession>
<dbReference type="Pfam" id="PF00361">
    <property type="entry name" value="Proton_antipo_M"/>
    <property type="match status" value="1"/>
</dbReference>
<evidence type="ECO:0000256" key="15">
    <source>
        <dbReference type="ARBA" id="ARBA00023136"/>
    </source>
</evidence>
<feature type="transmembrane region" description="Helical" evidence="17">
    <location>
        <begin position="176"/>
        <end position="192"/>
    </location>
</feature>
<feature type="transmembrane region" description="Helical" evidence="17">
    <location>
        <begin position="484"/>
        <end position="505"/>
    </location>
</feature>
<evidence type="ECO:0000256" key="2">
    <source>
        <dbReference type="ARBA" id="ARBA00004448"/>
    </source>
</evidence>
<comment type="function">
    <text evidence="17">Core subunit of the mitochondrial membrane respiratory chain NADH dehydrogenase (Complex I) which catalyzes electron transfer from NADH through the respiratory chain, using ubiquinone as an electron acceptor. Essential for the catalytic activity and assembly of complex I.</text>
</comment>
<keyword evidence="13 17" id="KW-0830">Ubiquinone</keyword>
<evidence type="ECO:0000256" key="1">
    <source>
        <dbReference type="ARBA" id="ARBA00003257"/>
    </source>
</evidence>
<dbReference type="InterPro" id="IPR003945">
    <property type="entry name" value="NU5C-like"/>
</dbReference>
<feature type="transmembrane region" description="Helical" evidence="17">
    <location>
        <begin position="213"/>
        <end position="232"/>
    </location>
</feature>
<evidence type="ECO:0000313" key="21">
    <source>
        <dbReference type="EMBL" id="ALN11759.1"/>
    </source>
</evidence>
<gene>
    <name evidence="21" type="primary">ND5</name>
</gene>
<keyword evidence="8" id="KW-0999">Mitochondrion inner membrane</keyword>
<dbReference type="GO" id="GO:0008137">
    <property type="term" value="F:NADH dehydrogenase (ubiquinone) activity"/>
    <property type="evidence" value="ECO:0007669"/>
    <property type="project" value="UniProtKB-EC"/>
</dbReference>
<dbReference type="GO" id="GO:0015990">
    <property type="term" value="P:electron transport coupled proton transport"/>
    <property type="evidence" value="ECO:0007669"/>
    <property type="project" value="TreeGrafter"/>
</dbReference>
<comment type="function">
    <text evidence="1">Core subunit of the mitochondrial membrane respiratory chain NADH dehydrogenase (Complex I) that is believed to belong to the minimal assembly required for catalysis. Complex I functions in the transfer of electrons from NADH to the respiratory chain. The immediate electron acceptor for the enzyme is believed to be ubiquinone.</text>
</comment>
<dbReference type="EMBL" id="KT428893">
    <property type="protein sequence ID" value="ALN11759.1"/>
    <property type="molecule type" value="Genomic_DNA"/>
</dbReference>
<reference evidence="21" key="1">
    <citation type="submission" date="2015-08" db="EMBL/GenBank/DDBJ databases">
        <title>Complete Mitochondrial Genome of Rhynchophorus ferrugineus.</title>
        <authorList>
            <person name="Bi G."/>
            <person name="Du Q."/>
            <person name="Liu G."/>
            <person name="Zhen Z."/>
            <person name="Zhao E."/>
            <person name="Yang J."/>
        </authorList>
    </citation>
    <scope>NUCLEOTIDE SEQUENCE</scope>
</reference>
<feature type="transmembrane region" description="Helical" evidence="17">
    <location>
        <begin position="149"/>
        <end position="170"/>
    </location>
</feature>
<evidence type="ECO:0000256" key="6">
    <source>
        <dbReference type="ARBA" id="ARBA00022660"/>
    </source>
</evidence>
<evidence type="ECO:0000256" key="11">
    <source>
        <dbReference type="ARBA" id="ARBA00022989"/>
    </source>
</evidence>
<feature type="transmembrane region" description="Helical" evidence="17">
    <location>
        <begin position="330"/>
        <end position="354"/>
    </location>
</feature>
<dbReference type="InterPro" id="IPR010934">
    <property type="entry name" value="NADH_DH_su5_C"/>
</dbReference>
<evidence type="ECO:0000259" key="18">
    <source>
        <dbReference type="Pfam" id="PF00361"/>
    </source>
</evidence>
<name>A0A0S2A3B9_RHYFE</name>
<feature type="domain" description="NADH:quinone oxidoreductase/Mrp antiporter transmembrane" evidence="18">
    <location>
        <begin position="104"/>
        <end position="384"/>
    </location>
</feature>
<feature type="transmembrane region" description="Helical" evidence="17">
    <location>
        <begin position="417"/>
        <end position="441"/>
    </location>
</feature>
<proteinExistence type="inferred from homology"/>
<keyword evidence="15 17" id="KW-0472">Membrane</keyword>
<dbReference type="PANTHER" id="PTHR42829">
    <property type="entry name" value="NADH-UBIQUINONE OXIDOREDUCTASE CHAIN 5"/>
    <property type="match status" value="1"/>
</dbReference>
<keyword evidence="10" id="KW-0249">Electron transport</keyword>
<keyword evidence="9" id="KW-1278">Translocase</keyword>
<comment type="catalytic activity">
    <reaction evidence="16 17">
        <text>a ubiquinone + NADH + 5 H(+)(in) = a ubiquinol + NAD(+) + 4 H(+)(out)</text>
        <dbReference type="Rhea" id="RHEA:29091"/>
        <dbReference type="Rhea" id="RHEA-COMP:9565"/>
        <dbReference type="Rhea" id="RHEA-COMP:9566"/>
        <dbReference type="ChEBI" id="CHEBI:15378"/>
        <dbReference type="ChEBI" id="CHEBI:16389"/>
        <dbReference type="ChEBI" id="CHEBI:17976"/>
        <dbReference type="ChEBI" id="CHEBI:57540"/>
        <dbReference type="ChEBI" id="CHEBI:57945"/>
        <dbReference type="EC" id="7.1.1.2"/>
    </reaction>
</comment>
<evidence type="ECO:0000256" key="17">
    <source>
        <dbReference type="RuleBase" id="RU003404"/>
    </source>
</evidence>
<dbReference type="PRINTS" id="PR01434">
    <property type="entry name" value="NADHDHGNASE5"/>
</dbReference>
<dbReference type="InterPro" id="IPR001750">
    <property type="entry name" value="ND/Mrp_TM"/>
</dbReference>
<evidence type="ECO:0000256" key="7">
    <source>
        <dbReference type="ARBA" id="ARBA00022692"/>
    </source>
</evidence>
<dbReference type="GO" id="GO:0003954">
    <property type="term" value="F:NADH dehydrogenase activity"/>
    <property type="evidence" value="ECO:0007669"/>
    <property type="project" value="TreeGrafter"/>
</dbReference>
<feature type="domain" description="NADH dehydrogenase subunit 5 C-terminal" evidence="20">
    <location>
        <begin position="390"/>
        <end position="571"/>
    </location>
</feature>
<feature type="transmembrane region" description="Helical" evidence="17">
    <location>
        <begin position="374"/>
        <end position="396"/>
    </location>
</feature>
<feature type="transmembrane region" description="Helical" evidence="17">
    <location>
        <begin position="244"/>
        <end position="262"/>
    </location>
</feature>
<keyword evidence="14 17" id="KW-0496">Mitochondrion</keyword>
<feature type="transmembrane region" description="Helical" evidence="17">
    <location>
        <begin position="269"/>
        <end position="288"/>
    </location>
</feature>
<protein>
    <recommendedName>
        <fullName evidence="4 17">NADH-ubiquinone oxidoreductase chain 5</fullName>
        <ecNumber evidence="3 17">7.1.1.2</ecNumber>
    </recommendedName>
</protein>
<evidence type="ECO:0000256" key="16">
    <source>
        <dbReference type="ARBA" id="ARBA00049551"/>
    </source>
</evidence>
<evidence type="ECO:0000256" key="13">
    <source>
        <dbReference type="ARBA" id="ARBA00023075"/>
    </source>
</evidence>
<dbReference type="Pfam" id="PF00662">
    <property type="entry name" value="Proton_antipo_N"/>
    <property type="match status" value="1"/>
</dbReference>
<dbReference type="Pfam" id="PF06455">
    <property type="entry name" value="NADH5_C"/>
    <property type="match status" value="1"/>
</dbReference>
<keyword evidence="11 17" id="KW-1133">Transmembrane helix</keyword>
<dbReference type="GO" id="GO:0042773">
    <property type="term" value="P:ATP synthesis coupled electron transport"/>
    <property type="evidence" value="ECO:0007669"/>
    <property type="project" value="InterPro"/>
</dbReference>
<dbReference type="EC" id="7.1.1.2" evidence="3 17"/>
<evidence type="ECO:0000256" key="5">
    <source>
        <dbReference type="ARBA" id="ARBA00022448"/>
    </source>
</evidence>
<feature type="domain" description="NADH-Ubiquinone oxidoreductase (complex I) chain 5 N-terminal" evidence="19">
    <location>
        <begin position="41"/>
        <end position="87"/>
    </location>
</feature>
<organism evidence="21">
    <name type="scientific">Rhynchophorus ferrugineus</name>
    <name type="common">Red palm weevil</name>
    <name type="synonym">Curculio ferrugineus</name>
    <dbReference type="NCBI Taxonomy" id="354439"/>
    <lineage>
        <taxon>Eukaryota</taxon>
        <taxon>Metazoa</taxon>
        <taxon>Ecdysozoa</taxon>
        <taxon>Arthropoda</taxon>
        <taxon>Hexapoda</taxon>
        <taxon>Insecta</taxon>
        <taxon>Pterygota</taxon>
        <taxon>Neoptera</taxon>
        <taxon>Endopterygota</taxon>
        <taxon>Coleoptera</taxon>
        <taxon>Polyphaga</taxon>
        <taxon>Cucujiformia</taxon>
        <taxon>Curculionidae</taxon>
        <taxon>Dryophthorinae</taxon>
        <taxon>Rhynchophorus</taxon>
    </lineage>
</organism>